<organism evidence="1 2">
    <name type="scientific">Intoshia linei</name>
    <dbReference type="NCBI Taxonomy" id="1819745"/>
    <lineage>
        <taxon>Eukaryota</taxon>
        <taxon>Metazoa</taxon>
        <taxon>Spiralia</taxon>
        <taxon>Lophotrochozoa</taxon>
        <taxon>Mesozoa</taxon>
        <taxon>Orthonectida</taxon>
        <taxon>Rhopaluridae</taxon>
        <taxon>Intoshia</taxon>
    </lineage>
</organism>
<dbReference type="OrthoDB" id="366230at2759"/>
<keyword evidence="2" id="KW-1185">Reference proteome</keyword>
<evidence type="ECO:0000313" key="1">
    <source>
        <dbReference type="EMBL" id="OAF66392.1"/>
    </source>
</evidence>
<accession>A0A177AY03</accession>
<name>A0A177AY03_9BILA</name>
<comment type="caution">
    <text evidence="1">The sequence shown here is derived from an EMBL/GenBank/DDBJ whole genome shotgun (WGS) entry which is preliminary data.</text>
</comment>
<protein>
    <submittedName>
        <fullName evidence="1">Uncharacterized protein</fullName>
    </submittedName>
</protein>
<dbReference type="AlphaFoldDB" id="A0A177AY03"/>
<proteinExistence type="predicted"/>
<evidence type="ECO:0000313" key="2">
    <source>
        <dbReference type="Proteomes" id="UP000078046"/>
    </source>
</evidence>
<dbReference type="EMBL" id="LWCA01000945">
    <property type="protein sequence ID" value="OAF66392.1"/>
    <property type="molecule type" value="Genomic_DNA"/>
</dbReference>
<feature type="non-terminal residue" evidence="1">
    <location>
        <position position="115"/>
    </location>
</feature>
<sequence length="115" mass="13347">MEIVHVYTKKRSEFGRQCIFNDRPAEINCDIAPNHALLGNLVGKNPIDRQIQNVQEMAEHEANTERFETFNRGINHTEGGWPKDINANEIEQVMRFRKKVEKDEMYVCAATNLTE</sequence>
<dbReference type="Proteomes" id="UP000078046">
    <property type="component" value="Unassembled WGS sequence"/>
</dbReference>
<reference evidence="1 2" key="1">
    <citation type="submission" date="2016-04" db="EMBL/GenBank/DDBJ databases">
        <title>The genome of Intoshia linei affirms orthonectids as highly simplified spiralians.</title>
        <authorList>
            <person name="Mikhailov K.V."/>
            <person name="Slusarev G.S."/>
            <person name="Nikitin M.A."/>
            <person name="Logacheva M.D."/>
            <person name="Penin A."/>
            <person name="Aleoshin V."/>
            <person name="Panchin Y.V."/>
        </authorList>
    </citation>
    <scope>NUCLEOTIDE SEQUENCE [LARGE SCALE GENOMIC DNA]</scope>
    <source>
        <strain evidence="1">Intl2013</strain>
        <tissue evidence="1">Whole animal</tissue>
    </source>
</reference>
<gene>
    <name evidence="1" type="ORF">A3Q56_05874</name>
</gene>